<feature type="non-terminal residue" evidence="12">
    <location>
        <position position="316"/>
    </location>
</feature>
<dbReference type="GO" id="GO:0005783">
    <property type="term" value="C:endoplasmic reticulum"/>
    <property type="evidence" value="ECO:0007669"/>
    <property type="project" value="TreeGrafter"/>
</dbReference>
<dbReference type="GeneID" id="5542420"/>
<dbReference type="RefSeq" id="XP_001642285.1">
    <property type="nucleotide sequence ID" value="XM_001642235.1"/>
</dbReference>
<dbReference type="GO" id="GO:0004169">
    <property type="term" value="F:dolichyl-phosphate-mannose-protein mannosyltransferase activity"/>
    <property type="evidence" value="ECO:0007669"/>
    <property type="project" value="TreeGrafter"/>
</dbReference>
<evidence type="ECO:0000256" key="5">
    <source>
        <dbReference type="ARBA" id="ARBA00022679"/>
    </source>
</evidence>
<feature type="transmembrane region" description="Helical" evidence="10">
    <location>
        <begin position="167"/>
        <end position="184"/>
    </location>
</feature>
<feature type="region of interest" description="Disordered" evidence="9">
    <location>
        <begin position="1"/>
        <end position="68"/>
    </location>
</feature>
<dbReference type="InParanoid" id="A7TTH7"/>
<evidence type="ECO:0000256" key="7">
    <source>
        <dbReference type="ARBA" id="ARBA00022989"/>
    </source>
</evidence>
<feature type="domain" description="ArnT-like N-terminal" evidence="11">
    <location>
        <begin position="86"/>
        <end position="314"/>
    </location>
</feature>
<name>A7TTH7_VANPO</name>
<dbReference type="Proteomes" id="UP000000267">
    <property type="component" value="Unassembled WGS sequence"/>
</dbReference>
<dbReference type="AlphaFoldDB" id="A7TTH7"/>
<evidence type="ECO:0000313" key="13">
    <source>
        <dbReference type="Proteomes" id="UP000000267"/>
    </source>
</evidence>
<dbReference type="EMBL" id="DS480573">
    <property type="protein sequence ID" value="EDO14427.1"/>
    <property type="molecule type" value="Genomic_DNA"/>
</dbReference>
<dbReference type="KEGG" id="vpo:Kpol_233p1"/>
<evidence type="ECO:0000256" key="10">
    <source>
        <dbReference type="SAM" id="Phobius"/>
    </source>
</evidence>
<dbReference type="Pfam" id="PF02366">
    <property type="entry name" value="PMT"/>
    <property type="match status" value="1"/>
</dbReference>
<feature type="transmembrane region" description="Helical" evidence="10">
    <location>
        <begin position="257"/>
        <end position="279"/>
    </location>
</feature>
<dbReference type="eggNOG" id="KOG3359">
    <property type="taxonomic scope" value="Eukaryota"/>
</dbReference>
<dbReference type="GO" id="GO:0016020">
    <property type="term" value="C:membrane"/>
    <property type="evidence" value="ECO:0007669"/>
    <property type="project" value="InterPro"/>
</dbReference>
<feature type="compositionally biased region" description="Basic and acidic residues" evidence="9">
    <location>
        <begin position="28"/>
        <end position="49"/>
    </location>
</feature>
<comment type="pathway">
    <text evidence="2">Protein modification; protein glycosylation.</text>
</comment>
<keyword evidence="4" id="KW-0328">Glycosyltransferase</keyword>
<sequence>MSSTTGFQDSEKIKSDESTSDTISKVNVTKDIKEETSKNDNDNEIKDNSDQLESEDASKLKPLKKINPNGQSSKLKNLESILMPLIFTGLALFTRMYKIGIANRVTWDEAHFGKFGSYYLRHEFYHDVHPPLGKMLVGLSGYIAGYNGSWDFPSGQEYPEDLDYVKMRIFNAAFSAMCVPVAYFTTKAMGYSLPSVWLFTIMVLFENSYATLARFILLDSMLLFFTVTSFFSFVMYHNQRNAPFSRKWWKWMFITGINLGCVISVKMVGLFMISVVGIYTVVDLWNFLGDKSMSWKTYFGHWLARIICLIIVPTSV</sequence>
<organism evidence="13">
    <name type="scientific">Vanderwaltozyma polyspora (strain ATCC 22028 / DSM 70294 / BCRC 21397 / CBS 2163 / NBRC 10782 / NRRL Y-8283 / UCD 57-17)</name>
    <name type="common">Kluyveromyces polysporus</name>
    <dbReference type="NCBI Taxonomy" id="436907"/>
    <lineage>
        <taxon>Eukaryota</taxon>
        <taxon>Fungi</taxon>
        <taxon>Dikarya</taxon>
        <taxon>Ascomycota</taxon>
        <taxon>Saccharomycotina</taxon>
        <taxon>Saccharomycetes</taxon>
        <taxon>Saccharomycetales</taxon>
        <taxon>Saccharomycetaceae</taxon>
        <taxon>Vanderwaltozyma</taxon>
    </lineage>
</organism>
<gene>
    <name evidence="12" type="ORF">Kpol_233p1</name>
</gene>
<evidence type="ECO:0000256" key="6">
    <source>
        <dbReference type="ARBA" id="ARBA00022692"/>
    </source>
</evidence>
<comment type="subcellular location">
    <subcellularLocation>
        <location evidence="1">Endomembrane system</location>
        <topology evidence="1">Multi-pass membrane protein</topology>
    </subcellularLocation>
</comment>
<keyword evidence="6 10" id="KW-0812">Transmembrane</keyword>
<dbReference type="InterPro" id="IPR027005">
    <property type="entry name" value="PMT-like"/>
</dbReference>
<dbReference type="UniPathway" id="UPA00378"/>
<evidence type="ECO:0000256" key="4">
    <source>
        <dbReference type="ARBA" id="ARBA00022676"/>
    </source>
</evidence>
<protein>
    <recommendedName>
        <fullName evidence="11">ArnT-like N-terminal domain-containing protein</fullName>
    </recommendedName>
</protein>
<accession>A7TTH7</accession>
<comment type="similarity">
    <text evidence="3">Belongs to the glycosyltransferase 39 family.</text>
</comment>
<dbReference type="HOGENOM" id="CLU_057909_0_0_1"/>
<evidence type="ECO:0000256" key="1">
    <source>
        <dbReference type="ARBA" id="ARBA00004127"/>
    </source>
</evidence>
<keyword evidence="7 10" id="KW-1133">Transmembrane helix</keyword>
<reference evidence="12 13" key="1">
    <citation type="journal article" date="2007" name="Proc. Natl. Acad. Sci. U.S.A.">
        <title>Independent sorting-out of thousands of duplicated gene pairs in two yeast species descended from a whole-genome duplication.</title>
        <authorList>
            <person name="Scannell D.R."/>
            <person name="Frank A.C."/>
            <person name="Conant G.C."/>
            <person name="Byrne K.P."/>
            <person name="Woolfit M."/>
            <person name="Wolfe K.H."/>
        </authorList>
    </citation>
    <scope>NUCLEOTIDE SEQUENCE [LARGE SCALE GENOMIC DNA]</scope>
    <source>
        <strain evidence="13">ATCC 22028 / DSM 70294 / BCRC 21397 / CBS 2163 / NBRC 10782 / NRRL Y-8283 / UCD 57-17</strain>
    </source>
</reference>
<proteinExistence type="inferred from homology"/>
<evidence type="ECO:0000313" key="12">
    <source>
        <dbReference type="EMBL" id="EDO14427.1"/>
    </source>
</evidence>
<keyword evidence="8 10" id="KW-0472">Membrane</keyword>
<evidence type="ECO:0000256" key="3">
    <source>
        <dbReference type="ARBA" id="ARBA00007222"/>
    </source>
</evidence>
<dbReference type="PANTHER" id="PTHR10050">
    <property type="entry name" value="DOLICHYL-PHOSPHATE-MANNOSE--PROTEIN MANNOSYLTRANSFERASE"/>
    <property type="match status" value="1"/>
</dbReference>
<feature type="transmembrane region" description="Helical" evidence="10">
    <location>
        <begin position="299"/>
        <end position="315"/>
    </location>
</feature>
<evidence type="ECO:0000256" key="8">
    <source>
        <dbReference type="ARBA" id="ARBA00023136"/>
    </source>
</evidence>
<evidence type="ECO:0000256" key="2">
    <source>
        <dbReference type="ARBA" id="ARBA00004922"/>
    </source>
</evidence>
<keyword evidence="13" id="KW-1185">Reference proteome</keyword>
<dbReference type="STRING" id="436907.A7TTH7"/>
<feature type="transmembrane region" description="Helical" evidence="10">
    <location>
        <begin position="215"/>
        <end position="236"/>
    </location>
</feature>
<dbReference type="PANTHER" id="PTHR10050:SF46">
    <property type="entry name" value="PROTEIN O-MANNOSYL-TRANSFERASE 2"/>
    <property type="match status" value="1"/>
</dbReference>
<dbReference type="OrthoDB" id="292747at2759"/>
<evidence type="ECO:0000259" key="11">
    <source>
        <dbReference type="Pfam" id="PF02366"/>
    </source>
</evidence>
<dbReference type="InterPro" id="IPR003342">
    <property type="entry name" value="ArnT-like_N"/>
</dbReference>
<keyword evidence="5" id="KW-0808">Transferase</keyword>
<evidence type="ECO:0000256" key="9">
    <source>
        <dbReference type="SAM" id="MobiDB-lite"/>
    </source>
</evidence>